<dbReference type="STRING" id="405444.ABB26_15760"/>
<dbReference type="EMBL" id="LDJI01000029">
    <property type="protein sequence ID" value="KRG62729.1"/>
    <property type="molecule type" value="Genomic_DNA"/>
</dbReference>
<sequence length="110" mass="12033">MMLLSIALSYSGFTALSLAMDKHQQDLHGKAQASPARMRVWRWLGWILLTAAFGLCVRNHGWALGPVLWLGALTAAGLLIAFGLYPYRPRWIVPLAWLLPIAGVAAALLP</sequence>
<dbReference type="Pfam" id="PF11804">
    <property type="entry name" value="DUF3325"/>
    <property type="match status" value="1"/>
</dbReference>
<dbReference type="RefSeq" id="WP_057635646.1">
    <property type="nucleotide sequence ID" value="NZ_LDJI01000029.1"/>
</dbReference>
<feature type="transmembrane region" description="Helical" evidence="1">
    <location>
        <begin position="43"/>
        <end position="60"/>
    </location>
</feature>
<keyword evidence="1" id="KW-1133">Transmembrane helix</keyword>
<dbReference type="PATRIC" id="fig|405444.3.peg.2264"/>
<keyword evidence="1" id="KW-0472">Membrane</keyword>
<name>A0A0R0BYV1_9GAMM</name>
<dbReference type="InterPro" id="IPR021762">
    <property type="entry name" value="DUF3325"/>
</dbReference>
<feature type="transmembrane region" description="Helical" evidence="1">
    <location>
        <begin position="91"/>
        <end position="109"/>
    </location>
</feature>
<comment type="caution">
    <text evidence="2">The sequence shown here is derived from an EMBL/GenBank/DDBJ whole genome shotgun (WGS) entry which is preliminary data.</text>
</comment>
<evidence type="ECO:0000313" key="2">
    <source>
        <dbReference type="EMBL" id="KRG62729.1"/>
    </source>
</evidence>
<gene>
    <name evidence="2" type="ORF">ABB26_15760</name>
</gene>
<dbReference type="Proteomes" id="UP000050864">
    <property type="component" value="Unassembled WGS sequence"/>
</dbReference>
<dbReference type="OrthoDB" id="6009065at2"/>
<proteinExistence type="predicted"/>
<organism evidence="2 3">
    <name type="scientific">Stenotrophomonas humi</name>
    <dbReference type="NCBI Taxonomy" id="405444"/>
    <lineage>
        <taxon>Bacteria</taxon>
        <taxon>Pseudomonadati</taxon>
        <taxon>Pseudomonadota</taxon>
        <taxon>Gammaproteobacteria</taxon>
        <taxon>Lysobacterales</taxon>
        <taxon>Lysobacteraceae</taxon>
        <taxon>Stenotrophomonas</taxon>
    </lineage>
</organism>
<evidence type="ECO:0000256" key="1">
    <source>
        <dbReference type="SAM" id="Phobius"/>
    </source>
</evidence>
<evidence type="ECO:0000313" key="3">
    <source>
        <dbReference type="Proteomes" id="UP000050864"/>
    </source>
</evidence>
<reference evidence="2 3" key="1">
    <citation type="submission" date="2015-05" db="EMBL/GenBank/DDBJ databases">
        <title>Genome sequencing and analysis of members of genus Stenotrophomonas.</title>
        <authorList>
            <person name="Patil P.P."/>
            <person name="Midha S."/>
            <person name="Patil P.B."/>
        </authorList>
    </citation>
    <scope>NUCLEOTIDE SEQUENCE [LARGE SCALE GENOMIC DNA]</scope>
    <source>
        <strain evidence="2 3">DSM 18929</strain>
    </source>
</reference>
<keyword evidence="3" id="KW-1185">Reference proteome</keyword>
<keyword evidence="1" id="KW-0812">Transmembrane</keyword>
<accession>A0A0R0BYV1</accession>
<protein>
    <submittedName>
        <fullName evidence="2">Membrane protein</fullName>
    </submittedName>
</protein>
<feature type="transmembrane region" description="Helical" evidence="1">
    <location>
        <begin position="67"/>
        <end position="85"/>
    </location>
</feature>
<dbReference type="AlphaFoldDB" id="A0A0R0BYV1"/>